<sequence length="113" mass="12140">MTRADRLDADDASKLLGLEPLPGGLGSWTIPRSCGPRREAELRGEKRERREAAGAAGAARRDRTTAGPPTGDALNNRKSERHARTPERVGGDQEIASLNTAEGVRKKGVTPSW</sequence>
<reference evidence="2" key="1">
    <citation type="journal article" date="2022" name="bioRxiv">
        <title>Sequencing and chromosome-scale assembly of the giantPleurodeles waltlgenome.</title>
        <authorList>
            <person name="Brown T."/>
            <person name="Elewa A."/>
            <person name="Iarovenko S."/>
            <person name="Subramanian E."/>
            <person name="Araus A.J."/>
            <person name="Petzold A."/>
            <person name="Susuki M."/>
            <person name="Suzuki K.-i.T."/>
            <person name="Hayashi T."/>
            <person name="Toyoda A."/>
            <person name="Oliveira C."/>
            <person name="Osipova E."/>
            <person name="Leigh N.D."/>
            <person name="Simon A."/>
            <person name="Yun M.H."/>
        </authorList>
    </citation>
    <scope>NUCLEOTIDE SEQUENCE</scope>
    <source>
        <strain evidence="2">20211129_DDA</strain>
        <tissue evidence="2">Liver</tissue>
    </source>
</reference>
<gene>
    <name evidence="2" type="ORF">NDU88_007144</name>
</gene>
<proteinExistence type="predicted"/>
<feature type="region of interest" description="Disordered" evidence="1">
    <location>
        <begin position="1"/>
        <end position="113"/>
    </location>
</feature>
<accession>A0AAV7VSY9</accession>
<dbReference type="Proteomes" id="UP001066276">
    <property type="component" value="Chromosome 2_1"/>
</dbReference>
<evidence type="ECO:0000313" key="2">
    <source>
        <dbReference type="EMBL" id="KAJ1203357.1"/>
    </source>
</evidence>
<organism evidence="2 3">
    <name type="scientific">Pleurodeles waltl</name>
    <name type="common">Iberian ribbed newt</name>
    <dbReference type="NCBI Taxonomy" id="8319"/>
    <lineage>
        <taxon>Eukaryota</taxon>
        <taxon>Metazoa</taxon>
        <taxon>Chordata</taxon>
        <taxon>Craniata</taxon>
        <taxon>Vertebrata</taxon>
        <taxon>Euteleostomi</taxon>
        <taxon>Amphibia</taxon>
        <taxon>Batrachia</taxon>
        <taxon>Caudata</taxon>
        <taxon>Salamandroidea</taxon>
        <taxon>Salamandridae</taxon>
        <taxon>Pleurodelinae</taxon>
        <taxon>Pleurodeles</taxon>
    </lineage>
</organism>
<dbReference type="AlphaFoldDB" id="A0AAV7VSY9"/>
<feature type="compositionally biased region" description="Basic and acidic residues" evidence="1">
    <location>
        <begin position="36"/>
        <end position="52"/>
    </location>
</feature>
<protein>
    <submittedName>
        <fullName evidence="2">Uncharacterized protein</fullName>
    </submittedName>
</protein>
<name>A0AAV7VSY9_PLEWA</name>
<evidence type="ECO:0000256" key="1">
    <source>
        <dbReference type="SAM" id="MobiDB-lite"/>
    </source>
</evidence>
<dbReference type="EMBL" id="JANPWB010000003">
    <property type="protein sequence ID" value="KAJ1203357.1"/>
    <property type="molecule type" value="Genomic_DNA"/>
</dbReference>
<keyword evidence="3" id="KW-1185">Reference proteome</keyword>
<comment type="caution">
    <text evidence="2">The sequence shown here is derived from an EMBL/GenBank/DDBJ whole genome shotgun (WGS) entry which is preliminary data.</text>
</comment>
<evidence type="ECO:0000313" key="3">
    <source>
        <dbReference type="Proteomes" id="UP001066276"/>
    </source>
</evidence>
<feature type="compositionally biased region" description="Basic and acidic residues" evidence="1">
    <location>
        <begin position="1"/>
        <end position="13"/>
    </location>
</feature>
<feature type="compositionally biased region" description="Basic and acidic residues" evidence="1">
    <location>
        <begin position="75"/>
        <end position="91"/>
    </location>
</feature>